<keyword evidence="2" id="KW-1185">Reference proteome</keyword>
<gene>
    <name evidence="1" type="ORF">EPI10_011043</name>
</gene>
<accession>A0A5B6W662</accession>
<evidence type="ECO:0000313" key="1">
    <source>
        <dbReference type="EMBL" id="KAA3477130.1"/>
    </source>
</evidence>
<comment type="caution">
    <text evidence="1">The sequence shown here is derived from an EMBL/GenBank/DDBJ whole genome shotgun (WGS) entry which is preliminary data.</text>
</comment>
<dbReference type="EMBL" id="SMMG02000004">
    <property type="protein sequence ID" value="KAA3477130.1"/>
    <property type="molecule type" value="Genomic_DNA"/>
</dbReference>
<name>A0A5B6W662_9ROSI</name>
<dbReference type="AlphaFoldDB" id="A0A5B6W662"/>
<sequence length="66" mass="7559">MSSDRQSPKFISYIFSADRQAKHHVQVQKIEGLGSLHNWSEGFRVQKVASEKGLGSHRVEHTFFLC</sequence>
<dbReference type="Proteomes" id="UP000325315">
    <property type="component" value="Unassembled WGS sequence"/>
</dbReference>
<organism evidence="1 2">
    <name type="scientific">Gossypium australe</name>
    <dbReference type="NCBI Taxonomy" id="47621"/>
    <lineage>
        <taxon>Eukaryota</taxon>
        <taxon>Viridiplantae</taxon>
        <taxon>Streptophyta</taxon>
        <taxon>Embryophyta</taxon>
        <taxon>Tracheophyta</taxon>
        <taxon>Spermatophyta</taxon>
        <taxon>Magnoliopsida</taxon>
        <taxon>eudicotyledons</taxon>
        <taxon>Gunneridae</taxon>
        <taxon>Pentapetalae</taxon>
        <taxon>rosids</taxon>
        <taxon>malvids</taxon>
        <taxon>Malvales</taxon>
        <taxon>Malvaceae</taxon>
        <taxon>Malvoideae</taxon>
        <taxon>Gossypium</taxon>
    </lineage>
</organism>
<proteinExistence type="predicted"/>
<reference evidence="2" key="1">
    <citation type="journal article" date="2019" name="Plant Biotechnol. J.">
        <title>Genome sequencing of the Australian wild diploid species Gossypium australe highlights disease resistance and delayed gland morphogenesis.</title>
        <authorList>
            <person name="Cai Y."/>
            <person name="Cai X."/>
            <person name="Wang Q."/>
            <person name="Wang P."/>
            <person name="Zhang Y."/>
            <person name="Cai C."/>
            <person name="Xu Y."/>
            <person name="Wang K."/>
            <person name="Zhou Z."/>
            <person name="Wang C."/>
            <person name="Geng S."/>
            <person name="Li B."/>
            <person name="Dong Q."/>
            <person name="Hou Y."/>
            <person name="Wang H."/>
            <person name="Ai P."/>
            <person name="Liu Z."/>
            <person name="Yi F."/>
            <person name="Sun M."/>
            <person name="An G."/>
            <person name="Cheng J."/>
            <person name="Zhang Y."/>
            <person name="Shi Q."/>
            <person name="Xie Y."/>
            <person name="Shi X."/>
            <person name="Chang Y."/>
            <person name="Huang F."/>
            <person name="Chen Y."/>
            <person name="Hong S."/>
            <person name="Mi L."/>
            <person name="Sun Q."/>
            <person name="Zhang L."/>
            <person name="Zhou B."/>
            <person name="Peng R."/>
            <person name="Zhang X."/>
            <person name="Liu F."/>
        </authorList>
    </citation>
    <scope>NUCLEOTIDE SEQUENCE [LARGE SCALE GENOMIC DNA]</scope>
    <source>
        <strain evidence="2">cv. PA1801</strain>
    </source>
</reference>
<evidence type="ECO:0000313" key="2">
    <source>
        <dbReference type="Proteomes" id="UP000325315"/>
    </source>
</evidence>
<protein>
    <submittedName>
        <fullName evidence="1">Uncharacterized protein</fullName>
    </submittedName>
</protein>